<evidence type="ECO:0000313" key="2">
    <source>
        <dbReference type="EMBL" id="MBB3713590.1"/>
    </source>
</evidence>
<feature type="domain" description="DUF6473" evidence="1">
    <location>
        <begin position="13"/>
        <end position="227"/>
    </location>
</feature>
<sequence>MRHDVIGRGAEPKLLRDRYEGSRLYVRAPLRKPAGNYIACVGGTETFGLGLARPYPALLERRTRRVCINLGVPHAGPGALLDDAALLEICAEAEQVVLQATGAAGLSNRFFTVHPRRNDRFLRASATLRALYPEIDFTDFCFVRHMLGALQGCGAARFELVRAELRTAWSERMRLLIDRIGVPVTLVVMPTRVESGDLGDEPLFVSREMLDALRPKLLGIVRTPPGAGPAQHLAVARQLSDLLAEAG</sequence>
<evidence type="ECO:0000313" key="3">
    <source>
        <dbReference type="Proteomes" id="UP000576152"/>
    </source>
</evidence>
<gene>
    <name evidence="2" type="ORF">FHS00_003194</name>
</gene>
<protein>
    <recommendedName>
        <fullName evidence="1">DUF6473 domain-containing protein</fullName>
    </recommendedName>
</protein>
<proteinExistence type="predicted"/>
<dbReference type="InterPro" id="IPR045524">
    <property type="entry name" value="DUF6473"/>
</dbReference>
<keyword evidence="3" id="KW-1185">Reference proteome</keyword>
<organism evidence="2 3">
    <name type="scientific">Limimaricola variabilis</name>
    <dbReference type="NCBI Taxonomy" id="1492771"/>
    <lineage>
        <taxon>Bacteria</taxon>
        <taxon>Pseudomonadati</taxon>
        <taxon>Pseudomonadota</taxon>
        <taxon>Alphaproteobacteria</taxon>
        <taxon>Rhodobacterales</taxon>
        <taxon>Paracoccaceae</taxon>
        <taxon>Limimaricola</taxon>
    </lineage>
</organism>
<dbReference type="Proteomes" id="UP000576152">
    <property type="component" value="Unassembled WGS sequence"/>
</dbReference>
<dbReference type="RefSeq" id="WP_183475068.1">
    <property type="nucleotide sequence ID" value="NZ_JACIBX010000017.1"/>
</dbReference>
<dbReference type="EMBL" id="JACIBX010000017">
    <property type="protein sequence ID" value="MBB3713590.1"/>
    <property type="molecule type" value="Genomic_DNA"/>
</dbReference>
<name>A0ABR6HSQ4_9RHOB</name>
<accession>A0ABR6HSQ4</accession>
<comment type="caution">
    <text evidence="2">The sequence shown here is derived from an EMBL/GenBank/DDBJ whole genome shotgun (WGS) entry which is preliminary data.</text>
</comment>
<evidence type="ECO:0000259" key="1">
    <source>
        <dbReference type="Pfam" id="PF20078"/>
    </source>
</evidence>
<dbReference type="Pfam" id="PF20078">
    <property type="entry name" value="DUF6473"/>
    <property type="match status" value="1"/>
</dbReference>
<reference evidence="2 3" key="1">
    <citation type="submission" date="2020-08" db="EMBL/GenBank/DDBJ databases">
        <title>Genomic Encyclopedia of Type Strains, Phase III (KMG-III): the genomes of soil and plant-associated and newly described type strains.</title>
        <authorList>
            <person name="Whitman W."/>
        </authorList>
    </citation>
    <scope>NUCLEOTIDE SEQUENCE [LARGE SCALE GENOMIC DNA]</scope>
    <source>
        <strain evidence="2 3">CECT 8572</strain>
    </source>
</reference>